<dbReference type="InterPro" id="IPR036955">
    <property type="entry name" value="AP2/ERF_dom_sf"/>
</dbReference>
<keyword evidence="3" id="KW-0238">DNA-binding</keyword>
<evidence type="ECO:0000256" key="3">
    <source>
        <dbReference type="ARBA" id="ARBA00023125"/>
    </source>
</evidence>
<comment type="caution">
    <text evidence="7">The sequence shown here is derived from an EMBL/GenBank/DDBJ whole genome shotgun (WGS) entry which is preliminary data.</text>
</comment>
<dbReference type="SMART" id="SM00380">
    <property type="entry name" value="AP2"/>
    <property type="match status" value="1"/>
</dbReference>
<sequence>MRVHSGGHDYEGLSFVSLIEKSLMIFDLVKLCEVNDDIAHNTIWIQTRATVGEVYYKKLDGSNLCFILLAIILIQGKSTSKAYFKAKSGLSRASLLCPLVGEDKSITKIREYQKDMQRLKIRDSLKKGARVWLWTFEIADQVTLAYDKATLRIRGSKACLNFLYDIVSHASGVEQKGID</sequence>
<dbReference type="EMBL" id="JAYMYQ010000004">
    <property type="protein sequence ID" value="KAK7338040.1"/>
    <property type="molecule type" value="Genomic_DNA"/>
</dbReference>
<reference evidence="7 8" key="1">
    <citation type="submission" date="2024-01" db="EMBL/GenBank/DDBJ databases">
        <title>The genomes of 5 underutilized Papilionoideae crops provide insights into root nodulation and disease resistanc.</title>
        <authorList>
            <person name="Jiang F."/>
        </authorList>
    </citation>
    <scope>NUCLEOTIDE SEQUENCE [LARGE SCALE GENOMIC DNA]</scope>
    <source>
        <strain evidence="7">LVBAO_FW01</strain>
        <tissue evidence="7">Leaves</tissue>
    </source>
</reference>
<evidence type="ECO:0000313" key="8">
    <source>
        <dbReference type="Proteomes" id="UP001367508"/>
    </source>
</evidence>
<dbReference type="GO" id="GO:0003677">
    <property type="term" value="F:DNA binding"/>
    <property type="evidence" value="ECO:0007669"/>
    <property type="project" value="UniProtKB-KW"/>
</dbReference>
<proteinExistence type="predicted"/>
<dbReference type="AlphaFoldDB" id="A0AAN9LL51"/>
<name>A0AAN9LL51_CANGL</name>
<evidence type="ECO:0000313" key="7">
    <source>
        <dbReference type="EMBL" id="KAK7338040.1"/>
    </source>
</evidence>
<keyword evidence="8" id="KW-1185">Reference proteome</keyword>
<evidence type="ECO:0000259" key="6">
    <source>
        <dbReference type="PROSITE" id="PS51032"/>
    </source>
</evidence>
<accession>A0AAN9LL51</accession>
<keyword evidence="4" id="KW-0804">Transcription</keyword>
<dbReference type="GO" id="GO:0005634">
    <property type="term" value="C:nucleus"/>
    <property type="evidence" value="ECO:0007669"/>
    <property type="project" value="UniProtKB-SubCell"/>
</dbReference>
<evidence type="ECO:0000256" key="1">
    <source>
        <dbReference type="ARBA" id="ARBA00004123"/>
    </source>
</evidence>
<dbReference type="InterPro" id="IPR016177">
    <property type="entry name" value="DNA-bd_dom_sf"/>
</dbReference>
<dbReference type="PROSITE" id="PS51032">
    <property type="entry name" value="AP2_ERF"/>
    <property type="match status" value="1"/>
</dbReference>
<keyword evidence="2" id="KW-0805">Transcription regulation</keyword>
<dbReference type="PANTHER" id="PTHR32448">
    <property type="entry name" value="OS08G0158400 PROTEIN"/>
    <property type="match status" value="1"/>
</dbReference>
<protein>
    <recommendedName>
        <fullName evidence="6">AP2/ERF domain-containing protein</fullName>
    </recommendedName>
</protein>
<evidence type="ECO:0000256" key="2">
    <source>
        <dbReference type="ARBA" id="ARBA00023015"/>
    </source>
</evidence>
<dbReference type="GO" id="GO:0003700">
    <property type="term" value="F:DNA-binding transcription factor activity"/>
    <property type="evidence" value="ECO:0007669"/>
    <property type="project" value="InterPro"/>
</dbReference>
<comment type="subcellular location">
    <subcellularLocation>
        <location evidence="1">Nucleus</location>
    </subcellularLocation>
</comment>
<gene>
    <name evidence="7" type="ORF">VNO77_18637</name>
</gene>
<dbReference type="InterPro" id="IPR001471">
    <property type="entry name" value="AP2/ERF_dom"/>
</dbReference>
<feature type="domain" description="AP2/ERF" evidence="6">
    <location>
        <begin position="102"/>
        <end position="163"/>
    </location>
</feature>
<dbReference type="SUPFAM" id="SSF54171">
    <property type="entry name" value="DNA-binding domain"/>
    <property type="match status" value="1"/>
</dbReference>
<organism evidence="7 8">
    <name type="scientific">Canavalia gladiata</name>
    <name type="common">Sword bean</name>
    <name type="synonym">Dolichos gladiatus</name>
    <dbReference type="NCBI Taxonomy" id="3824"/>
    <lineage>
        <taxon>Eukaryota</taxon>
        <taxon>Viridiplantae</taxon>
        <taxon>Streptophyta</taxon>
        <taxon>Embryophyta</taxon>
        <taxon>Tracheophyta</taxon>
        <taxon>Spermatophyta</taxon>
        <taxon>Magnoliopsida</taxon>
        <taxon>eudicotyledons</taxon>
        <taxon>Gunneridae</taxon>
        <taxon>Pentapetalae</taxon>
        <taxon>rosids</taxon>
        <taxon>fabids</taxon>
        <taxon>Fabales</taxon>
        <taxon>Fabaceae</taxon>
        <taxon>Papilionoideae</taxon>
        <taxon>50 kb inversion clade</taxon>
        <taxon>NPAAA clade</taxon>
        <taxon>indigoferoid/millettioid clade</taxon>
        <taxon>Phaseoleae</taxon>
        <taxon>Canavalia</taxon>
    </lineage>
</organism>
<evidence type="ECO:0000256" key="4">
    <source>
        <dbReference type="ARBA" id="ARBA00023163"/>
    </source>
</evidence>
<dbReference type="InterPro" id="IPR016169">
    <property type="entry name" value="FAD-bd_PCMH_sub2"/>
</dbReference>
<dbReference type="Gene3D" id="3.30.730.10">
    <property type="entry name" value="AP2/ERF domain"/>
    <property type="match status" value="1"/>
</dbReference>
<keyword evidence="5" id="KW-0539">Nucleus</keyword>
<evidence type="ECO:0000256" key="5">
    <source>
        <dbReference type="ARBA" id="ARBA00023242"/>
    </source>
</evidence>
<dbReference type="Gene3D" id="3.30.465.10">
    <property type="match status" value="1"/>
</dbReference>
<dbReference type="Proteomes" id="UP001367508">
    <property type="component" value="Unassembled WGS sequence"/>
</dbReference>